<dbReference type="SMART" id="SM00542">
    <property type="entry name" value="FYRC"/>
    <property type="match status" value="1"/>
</dbReference>
<dbReference type="InterPro" id="IPR034732">
    <property type="entry name" value="EPHD"/>
</dbReference>
<dbReference type="InterPro" id="IPR001214">
    <property type="entry name" value="SET_dom"/>
</dbReference>
<dbReference type="CDD" id="cd15664">
    <property type="entry name" value="ePHD_KMT2A_like"/>
    <property type="match status" value="1"/>
</dbReference>
<keyword evidence="8" id="KW-0677">Repeat</keyword>
<keyword evidence="16" id="KW-0675">Receptor</keyword>
<gene>
    <name evidence="26" type="ORF">g.12519</name>
</gene>
<feature type="domain" description="SET" evidence="22">
    <location>
        <begin position="2548"/>
        <end position="2664"/>
    </location>
</feature>
<evidence type="ECO:0000256" key="8">
    <source>
        <dbReference type="ARBA" id="ARBA00022737"/>
    </source>
</evidence>
<feature type="domain" description="Post-SET" evidence="23">
    <location>
        <begin position="2670"/>
        <end position="2686"/>
    </location>
</feature>
<dbReference type="InterPro" id="IPR013088">
    <property type="entry name" value="Znf_NHR/GATA"/>
</dbReference>
<keyword evidence="10" id="KW-0862">Zinc</keyword>
<sequence>MVRSKFPGKPSKLINRKLTRGALSQINEGLKLAEEISLGLKIYRQFHGPDIEDENLFLGFSQEEEEKSLYFSKLRTQQVGDEHTARGVCFSLQSSTSKTNLLLAATQNKTPSPENGKKPYASLSGSRNYNFDIVKTSKTSFLHHKNKSIANSTRIKCSVLKDSSPSFEAQDKVCLELRKKFILPSRSIHSSRVIKPNKRFFDEDSGNVTNVSENQNSIENGIPTKKLRLDDSEDSSSSSSSSSSWSNDKEKCDELITPSEDSNETSDPSNSSCSSQNKNTNTNKLPGKVILRQATLKVDSELPNVKGPFSSTAENENPGKVVCGVCGAIRFYRFVKQARKFGIYSCESCRKFISKMIHRRQHEILRCFGNKGTCVVPPYVLNPLDSARYSHLKSKNPRCPACWLKMCLRCYCMPDTLRDSLGRKLPDYMKDSSFLPNTSLTSDSIGKNCQEMDDRNYQPKPREQRKAAITSLANIARYTGRITDDVGNQLLLARNLKKKATAIMRGENTSKRDIKQLRHTTTSLSDNEVEMPSVQEVIRRVGRPRKIIIPRTIVPEINRPTYLKSDQNKNKGNLNKNQEVWPNQMKRKRRKNSSEDKDSRKKSVFKGPRVKHVCRSASLVLGQPAATFSSSIGQKVKTSFKDTEIDPLPTIESYLNPDKIMVEKSVEQSSYVKIRQPLDTKEDQHLKQKFAQSRTLARTLQDLGRQNCELLDGITDKIEDAVISVDFWENYDPEEICKTGFALIGSDITFYAKALCFLCGSAGLDKLIHCASCCEPYHSYCIEGGIPGSDESDNWWRLDWDCPRCTLCTACGKGAGPQLACQKCRKSYHTECLATDRLANRLHSADRPWVCPNCLRCKSCNETAVCKFVGNLPLCKSCFKLRQKGNFCPLCQKCYEDNDFNTKVKMMECGKCKCWVHAKCEGLSDEKYEVLSFLPESVEFICRMCCDIPPAQWWLAVEAEMTTGYLAVLKSLSKNRKTCDLLKWSPKKQNSICVCRASIRNQTLRFPDLYERPDTDVAERLPNGRIQEVEQKISNGNERSIQKAKQDCSYQSENVLNLVNELKDNVDEKQSSLNNLKLNNQPSEELQLKVDSDSQLLGISYQNADGKVGQFSPHATSQSDSGLGSTDDELKPTNLEKCYCMGLETFTKSSPTLLAIKKKLNSNEYTSLSQFHQDMQKVLSSFQDRDLLEFYYQTLKDVFPWFDPKGSQVYDSLKKSDSASQILKTDLSEEINNKLSTENCEPDVSFVLQDLLNKSASYYYTDSVVVEYRFCMLCKRLGDGEMHLEGRLLYCGHNEWVHTNCALWSNEVFEEIDGSLQNVHSAISRSRHIRCSSCGKKGASVGCCNKNCPEAYHFLCAKSSSCIFLDDKAVYCTVHESEADESKLLHQDSEYPVLRPVYVELERKKKKFVPKEEVKLKIGSLTIENIGVFVPEVSDKRYSIIPNQFACTRLFWSSLEPWRVVKYRIQTKVIHSVLEYSVENDDNYTVDHSLDSNSSDPNKPKNDERINISVAGSKTNKQIKINIKESDVKKVIDNILDSICSKEDEQQGDLLPPELKDAIFEDLPGDLLDGISMQDIFPKLMNFDDLSLIDSKNDKEYKYDSNSDVESVHCSKKIKLDADDSSTDNKISLLEINYENGSAVQKKSDIKRSRISEISQAEKETAGKLHKSQIPQVDGAEDCSSESDLGSFSMDDSHCNPVLHVRIQKTESYENKPEINCGESNILQLDGTVDCFSCSESSSPPHCDSGSDWSSIEQLDGTVDSYDDDIGEEKPVKCARCHRTYRTAQSFERHLQTCSVDYILSCSESDSSEEEKISCPVEGITEPETLAPNTLYTLDRITEAEEDNATAPQVIECVYQPSQNKISNINGINDSPNNKISNLTDINGEHLDTLDDPNSIIIEDTVIDVKTSEDPQFTNIDSGFDDTQITAPCNKNNFNRTRIPRTYTRRKKSPAVSTPQTMSTHTQGVIEYPTNSPVSNSTLILQQVPTQNVIPTYVDSFSQQSSSHNIQYIATIDSHDKTQYLTSNAIMPGTFQLQSTPIGLQPIVPTVLGTIIQSNGIEQLVVNAPTPTVEVFNQQPTGMFITSSPMYVGMETVVSNTVMSSSQFVSGMLAASSYSATTTQVYQTAKPVVEGYVVVNAPTNVVNTTPIQPTIPENIYAATQPSSLPWSYNYQAIKEQTTYQAVTTRQIIHEEKNIDCVSMLNSQKTIVFDNPVAQEVIVETEPEVKPLGPVHELRKMVDNIEPNERFSSGGNNNKLEYHHSLSNITLDKQEPVYQKVSDIDCKEKRDHIAHNCNKTSPVTNTITSDQNIETTHSQPIKITIELPSIKKVNGKRLPSKISQKDTSKFNKSKDIINRVPLCENKIFKNHSENKPKKTNTLVKNSSGPQIIYEIQSQDGFSVTSSSFVEGWQKVFNAVQAARAAKKLPLLPQNPFLSELKALGLDNNSVKYVLEQLPGVGHCVNYKPVFHKQNVPVVDSLSTLQANQTGCARSEPFTGRRKHDMFSWLASRHRRPPKLLVDSDIVNGVSRRATSVNLPMAMRFRHLRETSKEAVGVFRSDIHGRGLFCLRDIDAQEMVIEYAGEVIRSGLTDIREKHYTSKGIGCYMFRIDDQFVVDATMKGNAARFINHSCEPNCYSRVIDILGKKHILIFAFRRIPQGEELTYDYKFPFEDEKITCHCLSRKCRKYLN</sequence>
<evidence type="ECO:0000313" key="26">
    <source>
        <dbReference type="EMBL" id="JAS20505.1"/>
    </source>
</evidence>
<dbReference type="InterPro" id="IPR001841">
    <property type="entry name" value="Znf_RING"/>
</dbReference>
<dbReference type="FunFam" id="3.30.40.10:FF:000002">
    <property type="entry name" value="Histone-lysine N-methyltransferase"/>
    <property type="match status" value="1"/>
</dbReference>
<dbReference type="GO" id="GO:0043565">
    <property type="term" value="F:sequence-specific DNA binding"/>
    <property type="evidence" value="ECO:0007669"/>
    <property type="project" value="InterPro"/>
</dbReference>
<keyword evidence="13" id="KW-0103">Bromodomain</keyword>
<evidence type="ECO:0000256" key="20">
    <source>
        <dbReference type="SAM" id="MobiDB-lite"/>
    </source>
</evidence>
<dbReference type="InterPro" id="IPR047219">
    <property type="entry name" value="KMT2A_2B_SET"/>
</dbReference>
<feature type="compositionally biased region" description="Polar residues" evidence="20">
    <location>
        <begin position="1113"/>
        <end position="1124"/>
    </location>
</feature>
<dbReference type="SUPFAM" id="SSF57903">
    <property type="entry name" value="FYVE/PHD zinc finger"/>
    <property type="match status" value="2"/>
</dbReference>
<dbReference type="PROSITE" id="PS51542">
    <property type="entry name" value="FYRN"/>
    <property type="match status" value="1"/>
</dbReference>
<evidence type="ECO:0000259" key="25">
    <source>
        <dbReference type="PROSITE" id="PS51805"/>
    </source>
</evidence>
<dbReference type="PROSITE" id="PS50280">
    <property type="entry name" value="SET"/>
    <property type="match status" value="1"/>
</dbReference>
<dbReference type="SMART" id="SM00184">
    <property type="entry name" value="RING"/>
    <property type="match status" value="4"/>
</dbReference>
<dbReference type="GO" id="GO:0035097">
    <property type="term" value="C:histone methyltransferase complex"/>
    <property type="evidence" value="ECO:0007669"/>
    <property type="project" value="TreeGrafter"/>
</dbReference>
<feature type="domain" description="Nuclear receptor" evidence="24">
    <location>
        <begin position="320"/>
        <end position="419"/>
    </location>
</feature>
<evidence type="ECO:0000259" key="24">
    <source>
        <dbReference type="PROSITE" id="PS51030"/>
    </source>
</evidence>
<feature type="region of interest" description="Disordered" evidence="20">
    <location>
        <begin position="560"/>
        <end position="608"/>
    </location>
</feature>
<keyword evidence="5" id="KW-0808">Transferase</keyword>
<feature type="region of interest" description="Disordered" evidence="20">
    <location>
        <begin position="1657"/>
        <end position="1685"/>
    </location>
</feature>
<dbReference type="GO" id="GO:0098687">
    <property type="term" value="C:chromosomal region"/>
    <property type="evidence" value="ECO:0007669"/>
    <property type="project" value="UniProtKB-ARBA"/>
</dbReference>
<reference evidence="26" key="1">
    <citation type="submission" date="2015-12" db="EMBL/GenBank/DDBJ databases">
        <title>De novo transcriptome assembly of four potential Pierce s Disease insect vectors from Arizona vineyards.</title>
        <authorList>
            <person name="Tassone E.E."/>
        </authorList>
    </citation>
    <scope>NUCLEOTIDE SEQUENCE</scope>
</reference>
<keyword evidence="14" id="KW-0238">DNA-binding</keyword>
<evidence type="ECO:0000259" key="22">
    <source>
        <dbReference type="PROSITE" id="PS50280"/>
    </source>
</evidence>
<dbReference type="PROSITE" id="PS51543">
    <property type="entry name" value="FYRC"/>
    <property type="match status" value="1"/>
</dbReference>
<feature type="compositionally biased region" description="Polar residues" evidence="20">
    <location>
        <begin position="206"/>
        <end position="219"/>
    </location>
</feature>
<evidence type="ECO:0000256" key="18">
    <source>
        <dbReference type="ARBA" id="ARBA00071661"/>
    </source>
</evidence>
<evidence type="ECO:0000256" key="11">
    <source>
        <dbReference type="ARBA" id="ARBA00022853"/>
    </source>
</evidence>
<feature type="domain" description="PHD-type" evidence="21">
    <location>
        <begin position="753"/>
        <end position="808"/>
    </location>
</feature>
<keyword evidence="17" id="KW-0539">Nucleus</keyword>
<protein>
    <recommendedName>
        <fullName evidence="18">Histone-lysine N-methyltransferase trithorax</fullName>
        <ecNumber evidence="2">2.1.1.355</ecNumber>
    </recommendedName>
</protein>
<proteinExistence type="predicted"/>
<feature type="compositionally biased region" description="Low complexity" evidence="20">
    <location>
        <begin position="265"/>
        <end position="284"/>
    </location>
</feature>
<evidence type="ECO:0000256" key="14">
    <source>
        <dbReference type="ARBA" id="ARBA00023125"/>
    </source>
</evidence>
<dbReference type="InterPro" id="IPR003616">
    <property type="entry name" value="Post-SET_dom"/>
</dbReference>
<dbReference type="Pfam" id="PF00856">
    <property type="entry name" value="SET"/>
    <property type="match status" value="1"/>
</dbReference>
<feature type="domain" description="PHD-type" evidence="21">
    <location>
        <begin position="805"/>
        <end position="857"/>
    </location>
</feature>
<feature type="region of interest" description="Disordered" evidence="20">
    <location>
        <begin position="1108"/>
        <end position="1129"/>
    </location>
</feature>
<dbReference type="EMBL" id="GEDC01016793">
    <property type="protein sequence ID" value="JAS20505.1"/>
    <property type="molecule type" value="Transcribed_RNA"/>
</dbReference>
<dbReference type="GO" id="GO:0032259">
    <property type="term" value="P:methylation"/>
    <property type="evidence" value="ECO:0007669"/>
    <property type="project" value="UniProtKB-KW"/>
</dbReference>
<keyword evidence="3" id="KW-0488">Methylation</keyword>
<feature type="compositionally biased region" description="Basic and acidic residues" evidence="20">
    <location>
        <begin position="592"/>
        <end position="601"/>
    </location>
</feature>
<dbReference type="SMART" id="SM00249">
    <property type="entry name" value="PHD"/>
    <property type="match status" value="4"/>
</dbReference>
<dbReference type="GO" id="GO:0042800">
    <property type="term" value="F:histone H3K4 methyltransferase activity"/>
    <property type="evidence" value="ECO:0007669"/>
    <property type="project" value="TreeGrafter"/>
</dbReference>
<evidence type="ECO:0000256" key="10">
    <source>
        <dbReference type="ARBA" id="ARBA00022833"/>
    </source>
</evidence>
<feature type="compositionally biased region" description="Low complexity" evidence="20">
    <location>
        <begin position="235"/>
        <end position="246"/>
    </location>
</feature>
<dbReference type="Pfam" id="PF13771">
    <property type="entry name" value="zf-HC5HC2H"/>
    <property type="match status" value="1"/>
</dbReference>
<evidence type="ECO:0000256" key="1">
    <source>
        <dbReference type="ARBA" id="ARBA00004123"/>
    </source>
</evidence>
<dbReference type="GO" id="GO:0008270">
    <property type="term" value="F:zinc ion binding"/>
    <property type="evidence" value="ECO:0007669"/>
    <property type="project" value="UniProtKB-KW"/>
</dbReference>
<dbReference type="PANTHER" id="PTHR45838:SF4">
    <property type="entry name" value="HISTONE-LYSINE N-METHYLTRANSFERASE TRITHORAX"/>
    <property type="match status" value="1"/>
</dbReference>
<dbReference type="Gene3D" id="3.30.50.10">
    <property type="entry name" value="Erythroid Transcription Factor GATA-1, subunit A"/>
    <property type="match status" value="1"/>
</dbReference>
<dbReference type="PROSITE" id="PS51805">
    <property type="entry name" value="EPHD"/>
    <property type="match status" value="1"/>
</dbReference>
<evidence type="ECO:0000259" key="21">
    <source>
        <dbReference type="PROSITE" id="PS50016"/>
    </source>
</evidence>
<dbReference type="PROSITE" id="PS51030">
    <property type="entry name" value="NUCLEAR_REC_DBD_2"/>
    <property type="match status" value="1"/>
</dbReference>
<keyword evidence="12" id="KW-0805">Transcription regulation</keyword>
<dbReference type="Pfam" id="PF05964">
    <property type="entry name" value="FYRN"/>
    <property type="match status" value="1"/>
</dbReference>
<dbReference type="InterPro" id="IPR013083">
    <property type="entry name" value="Znf_RING/FYVE/PHD"/>
</dbReference>
<dbReference type="GO" id="GO:0045893">
    <property type="term" value="P:positive regulation of DNA-templated transcription"/>
    <property type="evidence" value="ECO:0007669"/>
    <property type="project" value="TreeGrafter"/>
</dbReference>
<dbReference type="SMART" id="SM00317">
    <property type="entry name" value="SET"/>
    <property type="match status" value="1"/>
</dbReference>
<evidence type="ECO:0000256" key="4">
    <source>
        <dbReference type="ARBA" id="ARBA00022603"/>
    </source>
</evidence>
<dbReference type="Pfam" id="PF05965">
    <property type="entry name" value="FYRC"/>
    <property type="match status" value="1"/>
</dbReference>
<dbReference type="GO" id="GO:0003700">
    <property type="term" value="F:DNA-binding transcription factor activity"/>
    <property type="evidence" value="ECO:0007669"/>
    <property type="project" value="InterPro"/>
</dbReference>
<evidence type="ECO:0000256" key="16">
    <source>
        <dbReference type="ARBA" id="ARBA00023170"/>
    </source>
</evidence>
<evidence type="ECO:0000256" key="12">
    <source>
        <dbReference type="ARBA" id="ARBA00023015"/>
    </source>
</evidence>
<dbReference type="Gene3D" id="3.30.160.360">
    <property type="match status" value="1"/>
</dbReference>
<dbReference type="CDD" id="cd15506">
    <property type="entry name" value="PHD1_KMT2A_like"/>
    <property type="match status" value="1"/>
</dbReference>
<evidence type="ECO:0000256" key="15">
    <source>
        <dbReference type="ARBA" id="ARBA00023163"/>
    </source>
</evidence>
<dbReference type="GO" id="GO:0005700">
    <property type="term" value="C:polytene chromosome"/>
    <property type="evidence" value="ECO:0007669"/>
    <property type="project" value="UniProtKB-ARBA"/>
</dbReference>
<evidence type="ECO:0000256" key="2">
    <source>
        <dbReference type="ARBA" id="ARBA00012183"/>
    </source>
</evidence>
<feature type="domain" description="PHD-type" evidence="25">
    <location>
        <begin position="1268"/>
        <end position="1376"/>
    </location>
</feature>
<accession>A0A1B6D4K1</accession>
<evidence type="ECO:0000256" key="9">
    <source>
        <dbReference type="ARBA" id="ARBA00022771"/>
    </source>
</evidence>
<evidence type="ECO:0000256" key="3">
    <source>
        <dbReference type="ARBA" id="ARBA00022481"/>
    </source>
</evidence>
<evidence type="ECO:0000259" key="23">
    <source>
        <dbReference type="PROSITE" id="PS50868"/>
    </source>
</evidence>
<name>A0A1B6D4K1_9HEMI</name>
<keyword evidence="9 19" id="KW-0863">Zinc-finger</keyword>
<dbReference type="Pfam" id="PF00628">
    <property type="entry name" value="PHD"/>
    <property type="match status" value="1"/>
</dbReference>
<evidence type="ECO:0000256" key="5">
    <source>
        <dbReference type="ARBA" id="ARBA00022679"/>
    </source>
</evidence>
<feature type="domain" description="PHD-type" evidence="21">
    <location>
        <begin position="885"/>
        <end position="948"/>
    </location>
</feature>
<dbReference type="InterPro" id="IPR046341">
    <property type="entry name" value="SET_dom_sf"/>
</dbReference>
<evidence type="ECO:0000256" key="17">
    <source>
        <dbReference type="ARBA" id="ARBA00023242"/>
    </source>
</evidence>
<dbReference type="CDD" id="cd19170">
    <property type="entry name" value="SET_KMT2A_2B"/>
    <property type="match status" value="1"/>
</dbReference>
<dbReference type="PANTHER" id="PTHR45838">
    <property type="entry name" value="HISTONE-LYSINE-N-METHYLTRANSFERASE 2 KMT2 FAMILY MEMBER"/>
    <property type="match status" value="1"/>
</dbReference>
<dbReference type="PROSITE" id="PS50016">
    <property type="entry name" value="ZF_PHD_2"/>
    <property type="match status" value="3"/>
</dbReference>
<evidence type="ECO:0000256" key="7">
    <source>
        <dbReference type="ARBA" id="ARBA00022723"/>
    </source>
</evidence>
<dbReference type="Gene3D" id="2.170.270.10">
    <property type="entry name" value="SET domain"/>
    <property type="match status" value="1"/>
</dbReference>
<evidence type="ECO:0000256" key="13">
    <source>
        <dbReference type="ARBA" id="ARBA00023117"/>
    </source>
</evidence>
<keyword evidence="6" id="KW-0949">S-adenosyl-L-methionine</keyword>
<dbReference type="SUPFAM" id="SSF82199">
    <property type="entry name" value="SET domain"/>
    <property type="match status" value="1"/>
</dbReference>
<dbReference type="PROSITE" id="PS50868">
    <property type="entry name" value="POST_SET"/>
    <property type="match status" value="1"/>
</dbReference>
<dbReference type="InterPro" id="IPR003888">
    <property type="entry name" value="FYrich_N"/>
</dbReference>
<keyword evidence="15" id="KW-0804">Transcription</keyword>
<dbReference type="CDD" id="cd15508">
    <property type="entry name" value="PHD3_KMT2A_like"/>
    <property type="match status" value="1"/>
</dbReference>
<dbReference type="GO" id="GO:0140949">
    <property type="term" value="F:histone H3K9 trimethyltransferase activity"/>
    <property type="evidence" value="ECO:0007669"/>
    <property type="project" value="UniProtKB-EC"/>
</dbReference>
<evidence type="ECO:0000256" key="6">
    <source>
        <dbReference type="ARBA" id="ARBA00022691"/>
    </source>
</evidence>
<dbReference type="FunFam" id="2.170.270.10:FF:000004">
    <property type="entry name" value="Histone-lysine N-methyltransferase"/>
    <property type="match status" value="1"/>
</dbReference>
<keyword evidence="11" id="KW-0156">Chromatin regulator</keyword>
<organism evidence="26">
    <name type="scientific">Clastoptera arizonana</name>
    <name type="common">Arizona spittle bug</name>
    <dbReference type="NCBI Taxonomy" id="38151"/>
    <lineage>
        <taxon>Eukaryota</taxon>
        <taxon>Metazoa</taxon>
        <taxon>Ecdysozoa</taxon>
        <taxon>Arthropoda</taxon>
        <taxon>Hexapoda</taxon>
        <taxon>Insecta</taxon>
        <taxon>Pterygota</taxon>
        <taxon>Neoptera</taxon>
        <taxon>Paraneoptera</taxon>
        <taxon>Hemiptera</taxon>
        <taxon>Auchenorrhyncha</taxon>
        <taxon>Cercopoidea</taxon>
        <taxon>Clastopteridae</taxon>
        <taxon>Clastoptera</taxon>
    </lineage>
</organism>
<evidence type="ECO:0000256" key="19">
    <source>
        <dbReference type="PROSITE-ProRule" id="PRU00146"/>
    </source>
</evidence>
<dbReference type="EC" id="2.1.1.355" evidence="2"/>
<dbReference type="InterPro" id="IPR003889">
    <property type="entry name" value="FYrich_C"/>
</dbReference>
<dbReference type="InterPro" id="IPR019787">
    <property type="entry name" value="Znf_PHD-finger"/>
</dbReference>
<comment type="subcellular location">
    <subcellularLocation>
        <location evidence="1">Nucleus</location>
    </subcellularLocation>
</comment>
<dbReference type="InterPro" id="IPR001628">
    <property type="entry name" value="Znf_hrmn_rcpt"/>
</dbReference>
<feature type="region of interest" description="Disordered" evidence="20">
    <location>
        <begin position="200"/>
        <end position="288"/>
    </location>
</feature>
<dbReference type="InterPro" id="IPR001965">
    <property type="entry name" value="Znf_PHD"/>
</dbReference>
<keyword evidence="4" id="KW-0489">Methyltransferase</keyword>
<dbReference type="Gene3D" id="3.30.40.10">
    <property type="entry name" value="Zinc/RING finger domain, C3HC4 (zinc finger)"/>
    <property type="match status" value="3"/>
</dbReference>
<dbReference type="InterPro" id="IPR011011">
    <property type="entry name" value="Znf_FYVE_PHD"/>
</dbReference>
<keyword evidence="7" id="KW-0479">Metal-binding</keyword>